<name>A0A5J4V331_9EUKA</name>
<evidence type="ECO:0000313" key="5">
    <source>
        <dbReference type="Proteomes" id="UP000324800"/>
    </source>
</evidence>
<gene>
    <name evidence="4" type="ORF">EZS28_027652</name>
</gene>
<feature type="coiled-coil region" evidence="1">
    <location>
        <begin position="301"/>
        <end position="328"/>
    </location>
</feature>
<accession>A0A5J4V331</accession>
<evidence type="ECO:0000256" key="2">
    <source>
        <dbReference type="SAM" id="MobiDB-lite"/>
    </source>
</evidence>
<evidence type="ECO:0000313" key="4">
    <source>
        <dbReference type="EMBL" id="KAA6376820.1"/>
    </source>
</evidence>
<sequence>MSEISSKKREIQLKIEKLTSIDDKIKQELSILGHPYNSTDFIESANKDVSESRKIILKSYQRYQSYSSHSSSRSESSKDTAKEKHGLALIQKRSIFLQIKQEHEKELEHLSKDEKRLSKNIRMKNDIVMNAHSLFKENTIPYMKSSGIEQQQQQSSQSPPSSINQIKQSQDKVILMQYNNNQSSSSQSNSLAQSSPNQSAQSSYSQLHPFSSSPICIEYITSFWHFCLSPRILLSERDALFSAEFLRLLSKCKYHQFTLISVIRPISLFCMKLLIRTTECEAKRIGVFLRRILEMITDPIIQREKQKEKEIEKLIEKEKKLSDELRAKCKGWQYDEAKGQWNEKRKIADNQNAEKEE</sequence>
<dbReference type="AlphaFoldDB" id="A0A5J4V331"/>
<dbReference type="OrthoDB" id="29024at2759"/>
<dbReference type="InterPro" id="IPR021418">
    <property type="entry name" value="THO_THOC2_C"/>
</dbReference>
<protein>
    <recommendedName>
        <fullName evidence="3">THO complex subunitTHOC2 C-terminal domain-containing protein</fullName>
    </recommendedName>
</protein>
<keyword evidence="1" id="KW-0175">Coiled coil</keyword>
<proteinExistence type="predicted"/>
<dbReference type="EMBL" id="SNRW01010258">
    <property type="protein sequence ID" value="KAA6376820.1"/>
    <property type="molecule type" value="Genomic_DNA"/>
</dbReference>
<feature type="domain" description="THO complex subunitTHOC2 C-terminal" evidence="3">
    <location>
        <begin position="149"/>
        <end position="335"/>
    </location>
</feature>
<reference evidence="4 5" key="1">
    <citation type="submission" date="2019-03" db="EMBL/GenBank/DDBJ databases">
        <title>Single cell metagenomics reveals metabolic interactions within the superorganism composed of flagellate Streblomastix strix and complex community of Bacteroidetes bacteria on its surface.</title>
        <authorList>
            <person name="Treitli S.C."/>
            <person name="Kolisko M."/>
            <person name="Husnik F."/>
            <person name="Keeling P."/>
            <person name="Hampl V."/>
        </authorList>
    </citation>
    <scope>NUCLEOTIDE SEQUENCE [LARGE SCALE GENOMIC DNA]</scope>
    <source>
        <strain evidence="4">ST1C</strain>
    </source>
</reference>
<dbReference type="Proteomes" id="UP000324800">
    <property type="component" value="Unassembled WGS sequence"/>
</dbReference>
<organism evidence="4 5">
    <name type="scientific">Streblomastix strix</name>
    <dbReference type="NCBI Taxonomy" id="222440"/>
    <lineage>
        <taxon>Eukaryota</taxon>
        <taxon>Metamonada</taxon>
        <taxon>Preaxostyla</taxon>
        <taxon>Oxymonadida</taxon>
        <taxon>Streblomastigidae</taxon>
        <taxon>Streblomastix</taxon>
    </lineage>
</organism>
<evidence type="ECO:0000259" key="3">
    <source>
        <dbReference type="Pfam" id="PF11262"/>
    </source>
</evidence>
<evidence type="ECO:0000256" key="1">
    <source>
        <dbReference type="SAM" id="Coils"/>
    </source>
</evidence>
<comment type="caution">
    <text evidence="4">The sequence shown here is derived from an EMBL/GenBank/DDBJ whole genome shotgun (WGS) entry which is preliminary data.</text>
</comment>
<dbReference type="Pfam" id="PF11262">
    <property type="entry name" value="Tho2"/>
    <property type="match status" value="1"/>
</dbReference>
<feature type="region of interest" description="Disordered" evidence="2">
    <location>
        <begin position="182"/>
        <end position="205"/>
    </location>
</feature>
<feature type="non-terminal residue" evidence="4">
    <location>
        <position position="357"/>
    </location>
</feature>